<evidence type="ECO:0000313" key="3">
    <source>
        <dbReference type="Proteomes" id="UP000386575"/>
    </source>
</evidence>
<organism evidence="2 3">
    <name type="scientific">Neorhizobium galegae</name>
    <name type="common">Rhizobium galegae</name>
    <dbReference type="NCBI Taxonomy" id="399"/>
    <lineage>
        <taxon>Bacteria</taxon>
        <taxon>Pseudomonadati</taxon>
        <taxon>Pseudomonadota</taxon>
        <taxon>Alphaproteobacteria</taxon>
        <taxon>Hyphomicrobiales</taxon>
        <taxon>Rhizobiaceae</taxon>
        <taxon>Rhizobium/Agrobacterium group</taxon>
        <taxon>Neorhizobium</taxon>
    </lineage>
</organism>
<dbReference type="Pfam" id="PF04717">
    <property type="entry name" value="Phage_base_V"/>
    <property type="match status" value="1"/>
</dbReference>
<dbReference type="InterPro" id="IPR006531">
    <property type="entry name" value="Gp5/Vgr_OB"/>
</dbReference>
<sequence>MIPRDFKEFVLDTKYRIAELERRARNRRRKGTVAEIGTGDKAGRYKVQLSEQGETPYLSDWIKPRQIAAGDVKIDVLYSQGEQVDVVSESGDLTDAQIDFSTYSDDNQRVNTDSPFHIKIGDTVITASGNTVTITAADIKFVGDVEIEGSVVIEGPVLTHNGKNIGSDHEHIEVVRGGENTGPPE</sequence>
<comment type="caution">
    <text evidence="2">The sequence shown here is derived from an EMBL/GenBank/DDBJ whole genome shotgun (WGS) entry which is preliminary data.</text>
</comment>
<dbReference type="Gene3D" id="2.40.50.230">
    <property type="entry name" value="Gp5 N-terminal domain"/>
    <property type="match status" value="1"/>
</dbReference>
<name>A0A6A1TQH9_NEOGA</name>
<evidence type="ECO:0000259" key="1">
    <source>
        <dbReference type="Pfam" id="PF04717"/>
    </source>
</evidence>
<gene>
    <name evidence="2" type="ORF">F4V91_08620</name>
</gene>
<dbReference type="EMBL" id="VZUL01000002">
    <property type="protein sequence ID" value="KAB1086486.1"/>
    <property type="molecule type" value="Genomic_DNA"/>
</dbReference>
<proteinExistence type="predicted"/>
<feature type="domain" description="Gp5/Type VI secretion system Vgr protein OB-fold" evidence="1">
    <location>
        <begin position="29"/>
        <end position="98"/>
    </location>
</feature>
<accession>A0A6A1TQH9</accession>
<dbReference type="RefSeq" id="WP_151041896.1">
    <property type="nucleotide sequence ID" value="NZ_VZUL01000002.1"/>
</dbReference>
<reference evidence="2 3" key="1">
    <citation type="submission" date="2019-09" db="EMBL/GenBank/DDBJ databases">
        <title>Genome sequencing of Ng87 strain.</title>
        <authorList>
            <person name="Karasev E.S."/>
            <person name="Andronov E."/>
        </authorList>
    </citation>
    <scope>NUCLEOTIDE SEQUENCE [LARGE SCALE GENOMIC DNA]</scope>
    <source>
        <strain evidence="2 3">Ng87</strain>
    </source>
</reference>
<dbReference type="AlphaFoldDB" id="A0A6A1TQH9"/>
<evidence type="ECO:0000313" key="2">
    <source>
        <dbReference type="EMBL" id="KAB1086486.1"/>
    </source>
</evidence>
<dbReference type="InterPro" id="IPR037026">
    <property type="entry name" value="Vgr_OB-fold_dom_sf"/>
</dbReference>
<dbReference type="Proteomes" id="UP000386575">
    <property type="component" value="Unassembled WGS sequence"/>
</dbReference>
<protein>
    <recommendedName>
        <fullName evidence="1">Gp5/Type VI secretion system Vgr protein OB-fold domain-containing protein</fullName>
    </recommendedName>
</protein>